<evidence type="ECO:0000313" key="7">
    <source>
        <dbReference type="EMBL" id="ORZ35544.1"/>
    </source>
</evidence>
<keyword evidence="3" id="KW-1133">Transmembrane helix</keyword>
<keyword evidence="8" id="KW-1185">Reference proteome</keyword>
<dbReference type="InterPro" id="IPR028082">
    <property type="entry name" value="Peripla_BP_I"/>
</dbReference>
<feature type="domain" description="Receptor ligand binding region" evidence="6">
    <location>
        <begin position="79"/>
        <end position="263"/>
    </location>
</feature>
<dbReference type="SUPFAM" id="SSF53822">
    <property type="entry name" value="Periplasmic binding protein-like I"/>
    <property type="match status" value="1"/>
</dbReference>
<dbReference type="Pfam" id="PF01094">
    <property type="entry name" value="ANF_receptor"/>
    <property type="match status" value="1"/>
</dbReference>
<name>A0A1Y2HNJ1_9FUNG</name>
<evidence type="ECO:0000259" key="6">
    <source>
        <dbReference type="Pfam" id="PF01094"/>
    </source>
</evidence>
<evidence type="ECO:0000256" key="1">
    <source>
        <dbReference type="ARBA" id="ARBA00004370"/>
    </source>
</evidence>
<keyword evidence="2" id="KW-0812">Transmembrane</keyword>
<gene>
    <name evidence="7" type="ORF">BCR44DRAFT_1485378</name>
</gene>
<keyword evidence="4" id="KW-0472">Membrane</keyword>
<evidence type="ECO:0000313" key="8">
    <source>
        <dbReference type="Proteomes" id="UP000193411"/>
    </source>
</evidence>
<protein>
    <submittedName>
        <fullName evidence="7">Periplasmic binding protein-like I</fullName>
    </submittedName>
</protein>
<evidence type="ECO:0000256" key="2">
    <source>
        <dbReference type="ARBA" id="ARBA00022692"/>
    </source>
</evidence>
<dbReference type="PANTHER" id="PTHR24060">
    <property type="entry name" value="METABOTROPIC GLUTAMATE RECEPTOR"/>
    <property type="match status" value="1"/>
</dbReference>
<sequence length="289" mass="30388">MLFLRLEAITSLAILLASLTCSAWCAQLRYLVAMPLSDSNLTDVNNQVARPAGHSVFIDIRDTSTLSAGSTHIFNSTLPALAPNATTTPTNGAIAMITGITSDTTIPLTLLAQAHGMYVCSGSATATKLSNTSIFGQSFFRTIPADDIQGIALAYYLAHQQWTACAVIASNSKYGRSIASAFSATATELAIDIASTEFVAFGAPAATKSALLARAVNATAQTGVRVVVFFGTMPEYLDLAPVARQAGILGFDNWVWIASEAVGEITLAVERDPGLREQGARSARSLTFT</sequence>
<dbReference type="STRING" id="765915.A0A1Y2HNJ1"/>
<dbReference type="OrthoDB" id="5984008at2759"/>
<reference evidence="7 8" key="1">
    <citation type="submission" date="2016-07" db="EMBL/GenBank/DDBJ databases">
        <title>Pervasive Adenine N6-methylation of Active Genes in Fungi.</title>
        <authorList>
            <consortium name="DOE Joint Genome Institute"/>
            <person name="Mondo S.J."/>
            <person name="Dannebaum R.O."/>
            <person name="Kuo R.C."/>
            <person name="Labutti K."/>
            <person name="Haridas S."/>
            <person name="Kuo A."/>
            <person name="Salamov A."/>
            <person name="Ahrendt S.R."/>
            <person name="Lipzen A."/>
            <person name="Sullivan W."/>
            <person name="Andreopoulos W.B."/>
            <person name="Clum A."/>
            <person name="Lindquist E."/>
            <person name="Daum C."/>
            <person name="Ramamoorthy G.K."/>
            <person name="Gryganskyi A."/>
            <person name="Culley D."/>
            <person name="Magnuson J.K."/>
            <person name="James T.Y."/>
            <person name="O'Malley M.A."/>
            <person name="Stajich J.E."/>
            <person name="Spatafora J.W."/>
            <person name="Visel A."/>
            <person name="Grigoriev I.V."/>
        </authorList>
    </citation>
    <scope>NUCLEOTIDE SEQUENCE [LARGE SCALE GENOMIC DNA]</scope>
    <source>
        <strain evidence="7 8">PL171</strain>
    </source>
</reference>
<evidence type="ECO:0000256" key="5">
    <source>
        <dbReference type="ARBA" id="ARBA00023180"/>
    </source>
</evidence>
<organism evidence="7 8">
    <name type="scientific">Catenaria anguillulae PL171</name>
    <dbReference type="NCBI Taxonomy" id="765915"/>
    <lineage>
        <taxon>Eukaryota</taxon>
        <taxon>Fungi</taxon>
        <taxon>Fungi incertae sedis</taxon>
        <taxon>Blastocladiomycota</taxon>
        <taxon>Blastocladiomycetes</taxon>
        <taxon>Blastocladiales</taxon>
        <taxon>Catenariaceae</taxon>
        <taxon>Catenaria</taxon>
    </lineage>
</organism>
<keyword evidence="5" id="KW-0325">Glycoprotein</keyword>
<dbReference type="Proteomes" id="UP000193411">
    <property type="component" value="Unassembled WGS sequence"/>
</dbReference>
<dbReference type="AlphaFoldDB" id="A0A1Y2HNJ1"/>
<dbReference type="EMBL" id="MCFL01000022">
    <property type="protein sequence ID" value="ORZ35544.1"/>
    <property type="molecule type" value="Genomic_DNA"/>
</dbReference>
<proteinExistence type="predicted"/>
<comment type="subcellular location">
    <subcellularLocation>
        <location evidence="1">Membrane</location>
    </subcellularLocation>
</comment>
<dbReference type="InterPro" id="IPR001828">
    <property type="entry name" value="ANF_lig-bd_rcpt"/>
</dbReference>
<dbReference type="Gene3D" id="3.40.50.2300">
    <property type="match status" value="1"/>
</dbReference>
<comment type="caution">
    <text evidence="7">The sequence shown here is derived from an EMBL/GenBank/DDBJ whole genome shotgun (WGS) entry which is preliminary data.</text>
</comment>
<dbReference type="GO" id="GO:0016020">
    <property type="term" value="C:membrane"/>
    <property type="evidence" value="ECO:0007669"/>
    <property type="project" value="UniProtKB-SubCell"/>
</dbReference>
<dbReference type="InterPro" id="IPR050726">
    <property type="entry name" value="mGluR"/>
</dbReference>
<evidence type="ECO:0000256" key="4">
    <source>
        <dbReference type="ARBA" id="ARBA00023136"/>
    </source>
</evidence>
<accession>A0A1Y2HNJ1</accession>
<evidence type="ECO:0000256" key="3">
    <source>
        <dbReference type="ARBA" id="ARBA00022989"/>
    </source>
</evidence>